<gene>
    <name evidence="1" type="ORF">ACAOBT_LOCUS34906</name>
</gene>
<dbReference type="AlphaFoldDB" id="A0A9P0Q901"/>
<name>A0A9P0Q901_ACAOB</name>
<protein>
    <submittedName>
        <fullName evidence="1">Uncharacterized protein</fullName>
    </submittedName>
</protein>
<evidence type="ECO:0000313" key="2">
    <source>
        <dbReference type="Proteomes" id="UP001152888"/>
    </source>
</evidence>
<dbReference type="Proteomes" id="UP001152888">
    <property type="component" value="Unassembled WGS sequence"/>
</dbReference>
<accession>A0A9P0Q901</accession>
<sequence>MRKYFMKNLHWRKCFIRNDPFKNLVSTNSYLWEGAKSMSELDISDVSLPASSSESGS</sequence>
<evidence type="ECO:0000313" key="1">
    <source>
        <dbReference type="EMBL" id="CAH2015711.1"/>
    </source>
</evidence>
<keyword evidence="2" id="KW-1185">Reference proteome</keyword>
<proteinExistence type="predicted"/>
<comment type="caution">
    <text evidence="1">The sequence shown here is derived from an EMBL/GenBank/DDBJ whole genome shotgun (WGS) entry which is preliminary data.</text>
</comment>
<organism evidence="1 2">
    <name type="scientific">Acanthoscelides obtectus</name>
    <name type="common">Bean weevil</name>
    <name type="synonym">Bruchus obtectus</name>
    <dbReference type="NCBI Taxonomy" id="200917"/>
    <lineage>
        <taxon>Eukaryota</taxon>
        <taxon>Metazoa</taxon>
        <taxon>Ecdysozoa</taxon>
        <taxon>Arthropoda</taxon>
        <taxon>Hexapoda</taxon>
        <taxon>Insecta</taxon>
        <taxon>Pterygota</taxon>
        <taxon>Neoptera</taxon>
        <taxon>Endopterygota</taxon>
        <taxon>Coleoptera</taxon>
        <taxon>Polyphaga</taxon>
        <taxon>Cucujiformia</taxon>
        <taxon>Chrysomeloidea</taxon>
        <taxon>Chrysomelidae</taxon>
        <taxon>Bruchinae</taxon>
        <taxon>Bruchini</taxon>
        <taxon>Acanthoscelides</taxon>
    </lineage>
</organism>
<dbReference type="EMBL" id="CAKOFQ010008734">
    <property type="protein sequence ID" value="CAH2015711.1"/>
    <property type="molecule type" value="Genomic_DNA"/>
</dbReference>
<reference evidence="1" key="1">
    <citation type="submission" date="2022-03" db="EMBL/GenBank/DDBJ databases">
        <authorList>
            <person name="Sayadi A."/>
        </authorList>
    </citation>
    <scope>NUCLEOTIDE SEQUENCE</scope>
</reference>